<dbReference type="AlphaFoldDB" id="A0A2Y9C520"/>
<evidence type="ECO:0008006" key="4">
    <source>
        <dbReference type="Google" id="ProtNLM"/>
    </source>
</evidence>
<feature type="transmembrane region" description="Helical" evidence="1">
    <location>
        <begin position="6"/>
        <end position="25"/>
    </location>
</feature>
<accession>A0A2Y9C520</accession>
<evidence type="ECO:0000313" key="3">
    <source>
        <dbReference type="Proteomes" id="UP000245845"/>
    </source>
</evidence>
<keyword evidence="3" id="KW-1185">Reference proteome</keyword>
<dbReference type="Proteomes" id="UP000245845">
    <property type="component" value="Unassembled WGS sequence"/>
</dbReference>
<organism evidence="2 3">
    <name type="scientific">Faecalicatena orotica</name>
    <dbReference type="NCBI Taxonomy" id="1544"/>
    <lineage>
        <taxon>Bacteria</taxon>
        <taxon>Bacillati</taxon>
        <taxon>Bacillota</taxon>
        <taxon>Clostridia</taxon>
        <taxon>Lachnospirales</taxon>
        <taxon>Lachnospiraceae</taxon>
        <taxon>Faecalicatena</taxon>
    </lineage>
</organism>
<gene>
    <name evidence="2" type="ORF">A8806_10575</name>
</gene>
<keyword evidence="1" id="KW-1133">Transmembrane helix</keyword>
<comment type="caution">
    <text evidence="2">The sequence shown here is derived from an EMBL/GenBank/DDBJ whole genome shotgun (WGS) entry which is preliminary data.</text>
</comment>
<dbReference type="EMBL" id="QGDL01000005">
    <property type="protein sequence ID" value="PWJ29773.1"/>
    <property type="molecule type" value="Genomic_DNA"/>
</dbReference>
<name>A0A2Y9C520_9FIRM</name>
<evidence type="ECO:0000256" key="1">
    <source>
        <dbReference type="SAM" id="Phobius"/>
    </source>
</evidence>
<protein>
    <recommendedName>
        <fullName evidence="4">Holin-like toxin</fullName>
    </recommendedName>
</protein>
<reference evidence="2 3" key="1">
    <citation type="submission" date="2018-05" db="EMBL/GenBank/DDBJ databases">
        <title>The Hungate 1000. A catalogue of reference genomes from the rumen microbiome.</title>
        <authorList>
            <person name="Kelly W."/>
        </authorList>
    </citation>
    <scope>NUCLEOTIDE SEQUENCE [LARGE SCALE GENOMIC DNA]</scope>
    <source>
        <strain evidence="2 3">NLAE-zl-C242</strain>
    </source>
</reference>
<proteinExistence type="predicted"/>
<evidence type="ECO:0000313" key="2">
    <source>
        <dbReference type="EMBL" id="PWJ29773.1"/>
    </source>
</evidence>
<sequence>MSDFEMLSIVFMVLGIIVTILVAYINHTKK</sequence>
<keyword evidence="1" id="KW-0472">Membrane</keyword>
<keyword evidence="1" id="KW-0812">Transmembrane</keyword>